<dbReference type="GO" id="GO:0007015">
    <property type="term" value="P:actin filament organization"/>
    <property type="evidence" value="ECO:0007669"/>
    <property type="project" value="InterPro"/>
</dbReference>
<reference evidence="1" key="1">
    <citation type="submission" date="2020-06" db="EMBL/GenBank/DDBJ databases">
        <title>Draft genome of Bugula neritina, a colonial animal packing powerful symbionts and potential medicines.</title>
        <authorList>
            <person name="Rayko M."/>
        </authorList>
    </citation>
    <scope>NUCLEOTIDE SEQUENCE [LARGE SCALE GENOMIC DNA]</scope>
    <source>
        <strain evidence="1">Kwan_BN1</strain>
    </source>
</reference>
<protein>
    <submittedName>
        <fullName evidence="1">KPTN</fullName>
    </submittedName>
</protein>
<organism evidence="1 2">
    <name type="scientific">Bugula neritina</name>
    <name type="common">Brown bryozoan</name>
    <name type="synonym">Sertularia neritina</name>
    <dbReference type="NCBI Taxonomy" id="10212"/>
    <lineage>
        <taxon>Eukaryota</taxon>
        <taxon>Metazoa</taxon>
        <taxon>Spiralia</taxon>
        <taxon>Lophotrochozoa</taxon>
        <taxon>Bryozoa</taxon>
        <taxon>Gymnolaemata</taxon>
        <taxon>Cheilostomatida</taxon>
        <taxon>Flustrina</taxon>
        <taxon>Buguloidea</taxon>
        <taxon>Bugulidae</taxon>
        <taxon>Bugula</taxon>
    </lineage>
</organism>
<dbReference type="AlphaFoldDB" id="A0A7J7JAN8"/>
<keyword evidence="2" id="KW-1185">Reference proteome</keyword>
<evidence type="ECO:0000313" key="1">
    <source>
        <dbReference type="EMBL" id="KAF6022736.1"/>
    </source>
</evidence>
<dbReference type="EMBL" id="VXIV02002811">
    <property type="protein sequence ID" value="KAF6022736.1"/>
    <property type="molecule type" value="Genomic_DNA"/>
</dbReference>
<dbReference type="Proteomes" id="UP000593567">
    <property type="component" value="Unassembled WGS sequence"/>
</dbReference>
<dbReference type="GO" id="GO:0030027">
    <property type="term" value="C:lamellipodium"/>
    <property type="evidence" value="ECO:0007669"/>
    <property type="project" value="TreeGrafter"/>
</dbReference>
<evidence type="ECO:0000313" key="2">
    <source>
        <dbReference type="Proteomes" id="UP000593567"/>
    </source>
</evidence>
<comment type="caution">
    <text evidence="1">The sequence shown here is derived from an EMBL/GenBank/DDBJ whole genome shotgun (WGS) entry which is preliminary data.</text>
</comment>
<dbReference type="OrthoDB" id="10267127at2759"/>
<dbReference type="GO" id="GO:1904262">
    <property type="term" value="P:negative regulation of TORC1 signaling"/>
    <property type="evidence" value="ECO:0007669"/>
    <property type="project" value="TreeGrafter"/>
</dbReference>
<dbReference type="GO" id="GO:0034198">
    <property type="term" value="P:cellular response to amino acid starvation"/>
    <property type="evidence" value="ECO:0007669"/>
    <property type="project" value="TreeGrafter"/>
</dbReference>
<gene>
    <name evidence="1" type="ORF">EB796_018944</name>
</gene>
<dbReference type="InterPro" id="IPR029982">
    <property type="entry name" value="Kptn"/>
</dbReference>
<dbReference type="GO" id="GO:0015629">
    <property type="term" value="C:actin cytoskeleton"/>
    <property type="evidence" value="ECO:0007669"/>
    <property type="project" value="InterPro"/>
</dbReference>
<sequence>MCYSFRWRKKGRTHYPRTDMSCTRGGQYLQKILAYKFDSSAPKEEATYLLWEHSLQYPIHSLIAVDLTGDGVKDLSVLSMRGLHILQKDINKAAGLVSERLTDLQNSFKKLELIEADHSNESLPRPLN</sequence>
<accession>A0A7J7JAN8</accession>
<proteinExistence type="predicted"/>
<dbReference type="GO" id="GO:0051015">
    <property type="term" value="F:actin filament binding"/>
    <property type="evidence" value="ECO:0007669"/>
    <property type="project" value="TreeGrafter"/>
</dbReference>
<name>A0A7J7JAN8_BUGNE</name>
<dbReference type="PANTHER" id="PTHR15435:SF2">
    <property type="entry name" value="KICSTOR COMPLEX PROTEIN KAPTIN"/>
    <property type="match status" value="1"/>
</dbReference>
<dbReference type="PANTHER" id="PTHR15435">
    <property type="entry name" value="KICSTOR COMPLEX PROTEIN KAPTIN"/>
    <property type="match status" value="1"/>
</dbReference>